<protein>
    <recommendedName>
        <fullName evidence="3">Bacteriophage lambda Replication protein O N-terminal domain-containing protein</fullName>
    </recommendedName>
</protein>
<dbReference type="Proteomes" id="UP000443582">
    <property type="component" value="Unassembled WGS sequence"/>
</dbReference>
<proteinExistence type="predicted"/>
<dbReference type="RefSeq" id="WP_115362965.1">
    <property type="nucleotide sequence ID" value="NZ_QDKL01000003.1"/>
</dbReference>
<dbReference type="Gene3D" id="1.10.10.10">
    <property type="entry name" value="Winged helix-like DNA-binding domain superfamily/Winged helix DNA-binding domain"/>
    <property type="match status" value="1"/>
</dbReference>
<sequence>MVDIHSIIATHKNRDVNETKLDANSFPVPTFSDIPEVFFDDILVNYRLSRVEIVILMYLYRKVWSKTNPYRLHGISQLMSMSEVVEKLNISLDEIHQSILKLENFGFISTIRVGQYFVRRFFTKEFDEYYGQDYDDFEV</sequence>
<comment type="caution">
    <text evidence="1">The sequence shown here is derived from an EMBL/GenBank/DDBJ whole genome shotgun (WGS) entry which is preliminary data.</text>
</comment>
<gene>
    <name evidence="1" type="ORF">DAY19_12480</name>
</gene>
<reference evidence="2" key="1">
    <citation type="journal article" date="2019" name="Int. J. Syst. Evol. Microbiol.">
        <title>Halobacteriovorax valvorus sp. nov., a novel prokaryotic predator isolated from coastal seawater of China.</title>
        <authorList>
            <person name="Chen M.-X."/>
        </authorList>
    </citation>
    <scope>NUCLEOTIDE SEQUENCE [LARGE SCALE GENOMIC DNA]</scope>
    <source>
        <strain evidence="2">BL9</strain>
    </source>
</reference>
<evidence type="ECO:0000313" key="1">
    <source>
        <dbReference type="EMBL" id="RZF20796.1"/>
    </source>
</evidence>
<evidence type="ECO:0008006" key="3">
    <source>
        <dbReference type="Google" id="ProtNLM"/>
    </source>
</evidence>
<dbReference type="SUPFAM" id="SSF46785">
    <property type="entry name" value="Winged helix' DNA-binding domain"/>
    <property type="match status" value="1"/>
</dbReference>
<dbReference type="EMBL" id="QDKL01000003">
    <property type="protein sequence ID" value="RZF20796.1"/>
    <property type="molecule type" value="Genomic_DNA"/>
</dbReference>
<accession>A0ABY0ICW6</accession>
<dbReference type="InterPro" id="IPR036390">
    <property type="entry name" value="WH_DNA-bd_sf"/>
</dbReference>
<organism evidence="1 2">
    <name type="scientific">Halobacteriovorax vibrionivorans</name>
    <dbReference type="NCBI Taxonomy" id="2152716"/>
    <lineage>
        <taxon>Bacteria</taxon>
        <taxon>Pseudomonadati</taxon>
        <taxon>Bdellovibrionota</taxon>
        <taxon>Bacteriovoracia</taxon>
        <taxon>Bacteriovoracales</taxon>
        <taxon>Halobacteriovoraceae</taxon>
        <taxon>Halobacteriovorax</taxon>
    </lineage>
</organism>
<keyword evidence="2" id="KW-1185">Reference proteome</keyword>
<name>A0ABY0ICW6_9BACT</name>
<evidence type="ECO:0000313" key="2">
    <source>
        <dbReference type="Proteomes" id="UP000443582"/>
    </source>
</evidence>
<dbReference type="InterPro" id="IPR036388">
    <property type="entry name" value="WH-like_DNA-bd_sf"/>
</dbReference>